<evidence type="ECO:0000259" key="14">
    <source>
        <dbReference type="SMART" id="SM00864"/>
    </source>
</evidence>
<keyword evidence="6" id="KW-0493">Microtubule</keyword>
<dbReference type="InterPro" id="IPR000217">
    <property type="entry name" value="Tubulin"/>
</dbReference>
<keyword evidence="11" id="KW-0966">Cell projection</keyword>
<dbReference type="InterPro" id="IPR017975">
    <property type="entry name" value="Tubulin_CS"/>
</dbReference>
<dbReference type="Gene3D" id="3.40.50.1440">
    <property type="entry name" value="Tubulin/FtsZ, GTPase domain"/>
    <property type="match status" value="1"/>
</dbReference>
<evidence type="ECO:0000313" key="16">
    <source>
        <dbReference type="Proteomes" id="UP000276133"/>
    </source>
</evidence>
<dbReference type="EMBL" id="REGN01007992">
    <property type="protein sequence ID" value="RNA04724.1"/>
    <property type="molecule type" value="Genomic_DNA"/>
</dbReference>
<comment type="similarity">
    <text evidence="4">Belongs to the tubulin family.</text>
</comment>
<reference evidence="15 16" key="1">
    <citation type="journal article" date="2018" name="Sci. Rep.">
        <title>Genomic signatures of local adaptation to the degree of environmental predictability in rotifers.</title>
        <authorList>
            <person name="Franch-Gras L."/>
            <person name="Hahn C."/>
            <person name="Garcia-Roger E.M."/>
            <person name="Carmona M.J."/>
            <person name="Serra M."/>
            <person name="Gomez A."/>
        </authorList>
    </citation>
    <scope>NUCLEOTIDE SEQUENCE [LARGE SCALE GENOMIC DNA]</scope>
    <source>
        <strain evidence="15">HYR1</strain>
    </source>
</reference>
<sequence>MSSIVISVGQCGNQISNSLIDQLLSNQTNQTSFLYSNFDNRFHFINIDSEIKVIKNLLTEHSQCLRRENVLNTKCGRGSNWASGYSGLSNDGALKIIEQSLESVRKEAERCDFLLYLCMMHSLSGGTGSGCGSRLIEELRNEFGWKKLIFTQSVAPFRDGELPLQHYNNLLCLSHLHEHADFIGLYQNDDILSALGKPSQTTPPVSSKTGLVPFNAAKLAKKPGQVDNEPLITLSDMNDHITNCFLNTFNPVDNISLKSQGFGMEFLEIQRFLCPNFNLKVVETLNVNSFNSTKSVYEKTNPLMKKMSSSIVKFKPNSTNFYTSLNSLFIARGLQDFKEYNSEHVLGQLVNDMELINKMLNPVKWNPFTVDFWTAKNSLQMGKTKSNSLTLCTNRNRCCDYLKEVGAKARIKYSAKAYLHWYDKFNISSCLFENAFENLDNIVDSYDEMTI</sequence>
<comment type="caution">
    <text evidence="15">The sequence shown here is derived from an EMBL/GenBank/DDBJ whole genome shotgun (WGS) entry which is preliminary data.</text>
</comment>
<dbReference type="InterPro" id="IPR002967">
    <property type="entry name" value="Delta_tubulin"/>
</dbReference>
<dbReference type="GO" id="GO:0005814">
    <property type="term" value="C:centriole"/>
    <property type="evidence" value="ECO:0007669"/>
    <property type="project" value="UniProtKB-SubCell"/>
</dbReference>
<dbReference type="GO" id="GO:0005874">
    <property type="term" value="C:microtubule"/>
    <property type="evidence" value="ECO:0007669"/>
    <property type="project" value="UniProtKB-KW"/>
</dbReference>
<keyword evidence="8" id="KW-0970">Cilium biogenesis/degradation</keyword>
<dbReference type="Pfam" id="PF00091">
    <property type="entry name" value="Tubulin"/>
    <property type="match status" value="1"/>
</dbReference>
<dbReference type="SUPFAM" id="SSF55307">
    <property type="entry name" value="Tubulin C-terminal domain-like"/>
    <property type="match status" value="1"/>
</dbReference>
<evidence type="ECO:0000256" key="7">
    <source>
        <dbReference type="ARBA" id="ARBA00022741"/>
    </source>
</evidence>
<name>A0A3M7Q0H4_BRAPC</name>
<dbReference type="GO" id="GO:0007017">
    <property type="term" value="P:microtubule-based process"/>
    <property type="evidence" value="ECO:0007669"/>
    <property type="project" value="InterPro"/>
</dbReference>
<dbReference type="GO" id="GO:0030030">
    <property type="term" value="P:cell projection organization"/>
    <property type="evidence" value="ECO:0007669"/>
    <property type="project" value="UniProtKB-KW"/>
</dbReference>
<keyword evidence="9" id="KW-0342">GTP-binding</keyword>
<evidence type="ECO:0000256" key="9">
    <source>
        <dbReference type="ARBA" id="ARBA00023134"/>
    </source>
</evidence>
<evidence type="ECO:0000256" key="13">
    <source>
        <dbReference type="ARBA" id="ARBA00046149"/>
    </source>
</evidence>
<gene>
    <name evidence="15" type="ORF">BpHYR1_020096</name>
</gene>
<keyword evidence="10" id="KW-0539">Nucleus</keyword>
<dbReference type="InterPro" id="IPR008280">
    <property type="entry name" value="Tub_FtsZ_C"/>
</dbReference>
<dbReference type="PRINTS" id="PR01224">
    <property type="entry name" value="DELTATUBULIN"/>
</dbReference>
<dbReference type="GO" id="GO:0005200">
    <property type="term" value="F:structural constituent of cytoskeleton"/>
    <property type="evidence" value="ECO:0007669"/>
    <property type="project" value="InterPro"/>
</dbReference>
<keyword evidence="7" id="KW-0547">Nucleotide-binding</keyword>
<keyword evidence="15" id="KW-0378">Hydrolase</keyword>
<feature type="domain" description="Tubulin/FtsZ GTPase" evidence="14">
    <location>
        <begin position="2"/>
        <end position="256"/>
    </location>
</feature>
<evidence type="ECO:0000256" key="2">
    <source>
        <dbReference type="ARBA" id="ARBA00004123"/>
    </source>
</evidence>
<evidence type="ECO:0000256" key="10">
    <source>
        <dbReference type="ARBA" id="ARBA00023242"/>
    </source>
</evidence>
<dbReference type="Gene3D" id="1.10.287.600">
    <property type="entry name" value="Helix hairpin bin"/>
    <property type="match status" value="1"/>
</dbReference>
<dbReference type="SMART" id="SM00864">
    <property type="entry name" value="Tubulin"/>
    <property type="match status" value="1"/>
</dbReference>
<dbReference type="GO" id="GO:0005525">
    <property type="term" value="F:GTP binding"/>
    <property type="evidence" value="ECO:0007669"/>
    <property type="project" value="UniProtKB-KW"/>
</dbReference>
<dbReference type="PROSITE" id="PS00227">
    <property type="entry name" value="TUBULIN"/>
    <property type="match status" value="1"/>
</dbReference>
<comment type="function">
    <text evidence="13">Acts as a positive regulator of hedgehog signaling and regulates ciliary function.</text>
</comment>
<dbReference type="OrthoDB" id="2588702at2759"/>
<evidence type="ECO:0000256" key="8">
    <source>
        <dbReference type="ARBA" id="ARBA00022794"/>
    </source>
</evidence>
<keyword evidence="16" id="KW-1185">Reference proteome</keyword>
<evidence type="ECO:0000256" key="11">
    <source>
        <dbReference type="ARBA" id="ARBA00023273"/>
    </source>
</evidence>
<dbReference type="Proteomes" id="UP000276133">
    <property type="component" value="Unassembled WGS sequence"/>
</dbReference>
<evidence type="ECO:0000256" key="3">
    <source>
        <dbReference type="ARBA" id="ARBA00004138"/>
    </source>
</evidence>
<dbReference type="SUPFAM" id="SSF52490">
    <property type="entry name" value="Tubulin nucleotide-binding domain-like"/>
    <property type="match status" value="1"/>
</dbReference>
<comment type="subcellular location">
    <subcellularLocation>
        <location evidence="3">Cell projection</location>
        <location evidence="3">Cilium</location>
    </subcellularLocation>
    <subcellularLocation>
        <location evidence="1">Cytoplasm</location>
        <location evidence="1">Cytoskeleton</location>
        <location evidence="1">Microtubule organizing center</location>
        <location evidence="1">Centrosome</location>
        <location evidence="1">Centriole</location>
    </subcellularLocation>
    <subcellularLocation>
        <location evidence="2">Nucleus</location>
    </subcellularLocation>
</comment>
<dbReference type="AlphaFoldDB" id="A0A3M7Q0H4"/>
<dbReference type="GO" id="GO:0005929">
    <property type="term" value="C:cilium"/>
    <property type="evidence" value="ECO:0007669"/>
    <property type="project" value="UniProtKB-SubCell"/>
</dbReference>
<organism evidence="15 16">
    <name type="scientific">Brachionus plicatilis</name>
    <name type="common">Marine rotifer</name>
    <name type="synonym">Brachionus muelleri</name>
    <dbReference type="NCBI Taxonomy" id="10195"/>
    <lineage>
        <taxon>Eukaryota</taxon>
        <taxon>Metazoa</taxon>
        <taxon>Spiralia</taxon>
        <taxon>Gnathifera</taxon>
        <taxon>Rotifera</taxon>
        <taxon>Eurotatoria</taxon>
        <taxon>Monogononta</taxon>
        <taxon>Pseudotrocha</taxon>
        <taxon>Ploima</taxon>
        <taxon>Brachionidae</taxon>
        <taxon>Brachionus</taxon>
    </lineage>
</organism>
<evidence type="ECO:0000256" key="5">
    <source>
        <dbReference type="ARBA" id="ARBA00014184"/>
    </source>
</evidence>
<evidence type="ECO:0000256" key="1">
    <source>
        <dbReference type="ARBA" id="ARBA00004114"/>
    </source>
</evidence>
<dbReference type="InterPro" id="IPR023123">
    <property type="entry name" value="Tubulin_C"/>
</dbReference>
<dbReference type="PANTHER" id="PTHR11588">
    <property type="entry name" value="TUBULIN"/>
    <property type="match status" value="1"/>
</dbReference>
<accession>A0A3M7Q0H4</accession>
<dbReference type="InterPro" id="IPR003008">
    <property type="entry name" value="Tubulin_FtsZ_GTPase"/>
</dbReference>
<dbReference type="InterPro" id="IPR036525">
    <property type="entry name" value="Tubulin/FtsZ_GTPase_sf"/>
</dbReference>
<evidence type="ECO:0000256" key="4">
    <source>
        <dbReference type="ARBA" id="ARBA00009636"/>
    </source>
</evidence>
<dbReference type="STRING" id="10195.A0A3M7Q0H4"/>
<evidence type="ECO:0000256" key="6">
    <source>
        <dbReference type="ARBA" id="ARBA00022701"/>
    </source>
</evidence>
<dbReference type="GO" id="GO:0016787">
    <property type="term" value="F:hydrolase activity"/>
    <property type="evidence" value="ECO:0007669"/>
    <property type="project" value="UniProtKB-KW"/>
</dbReference>
<proteinExistence type="inferred from homology"/>
<evidence type="ECO:0000313" key="15">
    <source>
        <dbReference type="EMBL" id="RNA04724.1"/>
    </source>
</evidence>
<dbReference type="GO" id="GO:0005634">
    <property type="term" value="C:nucleus"/>
    <property type="evidence" value="ECO:0007669"/>
    <property type="project" value="UniProtKB-SubCell"/>
</dbReference>
<protein>
    <recommendedName>
        <fullName evidence="5">Tubulin delta chain</fullName>
    </recommendedName>
    <alternativeName>
        <fullName evidence="12">Delta-tubulin</fullName>
    </alternativeName>
</protein>
<evidence type="ECO:0000256" key="12">
    <source>
        <dbReference type="ARBA" id="ARBA00030594"/>
    </source>
</evidence>